<keyword evidence="2" id="KW-0472">Membrane</keyword>
<evidence type="ECO:0000256" key="1">
    <source>
        <dbReference type="SAM" id="MobiDB-lite"/>
    </source>
</evidence>
<gene>
    <name evidence="3" type="ORF">F53441_9077</name>
</gene>
<feature type="compositionally biased region" description="Basic and acidic residues" evidence="1">
    <location>
        <begin position="540"/>
        <end position="552"/>
    </location>
</feature>
<evidence type="ECO:0000313" key="3">
    <source>
        <dbReference type="EMBL" id="KAF4447399.1"/>
    </source>
</evidence>
<dbReference type="Proteomes" id="UP000605986">
    <property type="component" value="Unassembled WGS sequence"/>
</dbReference>
<evidence type="ECO:0008006" key="5">
    <source>
        <dbReference type="Google" id="ProtNLM"/>
    </source>
</evidence>
<reference evidence="3" key="1">
    <citation type="submission" date="2020-01" db="EMBL/GenBank/DDBJ databases">
        <title>Identification and distribution of gene clusters putatively required for synthesis of sphingolipid metabolism inhibitors in phylogenetically diverse species of the filamentous fungus Fusarium.</title>
        <authorList>
            <person name="Kim H.-S."/>
            <person name="Busman M."/>
            <person name="Brown D.W."/>
            <person name="Divon H."/>
            <person name="Uhlig S."/>
            <person name="Proctor R.H."/>
        </authorList>
    </citation>
    <scope>NUCLEOTIDE SEQUENCE</scope>
    <source>
        <strain evidence="3">NRRL 53441</strain>
    </source>
</reference>
<keyword evidence="2" id="KW-0812">Transmembrane</keyword>
<feature type="compositionally biased region" description="Polar residues" evidence="1">
    <location>
        <begin position="212"/>
        <end position="235"/>
    </location>
</feature>
<feature type="compositionally biased region" description="Polar residues" evidence="1">
    <location>
        <begin position="146"/>
        <end position="164"/>
    </location>
</feature>
<dbReference type="AlphaFoldDB" id="A0A8H4KE70"/>
<evidence type="ECO:0000313" key="4">
    <source>
        <dbReference type="Proteomes" id="UP000605986"/>
    </source>
</evidence>
<keyword evidence="4" id="KW-1185">Reference proteome</keyword>
<feature type="compositionally biased region" description="Basic and acidic residues" evidence="1">
    <location>
        <begin position="165"/>
        <end position="175"/>
    </location>
</feature>
<feature type="region of interest" description="Disordered" evidence="1">
    <location>
        <begin position="126"/>
        <end position="235"/>
    </location>
</feature>
<dbReference type="EMBL" id="JAADJG010000399">
    <property type="protein sequence ID" value="KAF4447399.1"/>
    <property type="molecule type" value="Genomic_DNA"/>
</dbReference>
<feature type="region of interest" description="Disordered" evidence="1">
    <location>
        <begin position="699"/>
        <end position="718"/>
    </location>
</feature>
<feature type="region of interest" description="Disordered" evidence="1">
    <location>
        <begin position="531"/>
        <end position="562"/>
    </location>
</feature>
<comment type="caution">
    <text evidence="3">The sequence shown here is derived from an EMBL/GenBank/DDBJ whole genome shotgun (WGS) entry which is preliminary data.</text>
</comment>
<feature type="compositionally biased region" description="Polar residues" evidence="1">
    <location>
        <begin position="320"/>
        <end position="329"/>
    </location>
</feature>
<dbReference type="OrthoDB" id="10259622at2759"/>
<feature type="region of interest" description="Disordered" evidence="1">
    <location>
        <begin position="1"/>
        <end position="85"/>
    </location>
</feature>
<feature type="region of interest" description="Disordered" evidence="1">
    <location>
        <begin position="354"/>
        <end position="505"/>
    </location>
</feature>
<evidence type="ECO:0000256" key="2">
    <source>
        <dbReference type="SAM" id="Phobius"/>
    </source>
</evidence>
<feature type="transmembrane region" description="Helical" evidence="2">
    <location>
        <begin position="598"/>
        <end position="620"/>
    </location>
</feature>
<accession>A0A8H4KE70</accession>
<keyword evidence="2" id="KW-1133">Transmembrane helix</keyword>
<feature type="compositionally biased region" description="Low complexity" evidence="1">
    <location>
        <begin position="179"/>
        <end position="191"/>
    </location>
</feature>
<sequence>MSTNTQAQASVHPPPYSEAQPRRREEWEDWEDDEPITPIDAGEQVFPPPLNAPARNSKPSARRSSRASAARVVRVKSRQRQKVQNAKAGIKLITDMSTFRRQNYVPTPVGRTGRFVDAAALKALEGEPTSASVGNWNWFKKGKDQSPATASPQLSAQPAQSTRTPDNKLSPDDRPIVIGLALSSEEAGSSSRYDVAPTPIEPPAQPHLPRNPASSNMSPFPAQQKSVWSPDTPDTVSSFSTIRYASSIYSQFPSPGTTTAGNVPPVPAVPSNFKKSAHQRLISLELGGRTPDDSDGGTPCTLFEEDGTSSPRKQAKGKISTLTPDSAASKSRGWWDHHVVTPFMESRLTFTTSPKVYTDSPKSVRGDEWWNKQETRTPKGEHLTPKLSPGSFQTPIVKEPTPRRTQSPRIEHTQESESGPSTARASPVPETALVSEKPQILVTEEEEESVGEQLPAYSPPEKKSQGAPVRYRAVLPPGHPLQSQFPPSPGPVSPGLSSTMSSQRADQMTDIPLTPAPRDNLRLSQMPLPARPLGTSAPREYSHGDAEYVTKSERKRRRNEKEEAVARRLGGFWRGRGCIPESGCFGRTGREGRQRRRVWMVVLGILLAIIILAITLGVVLTRPKHLEEVPSIWVNLTDFPPMPTGDLTVVGPDNVVARSGCTEPSTVWSCSLPKEQHDSVKPYKPDQPTVMMQIQWDNSTSNNWKVPNGDPPSLKERRSMGSAAHAGDFIRARETRDFKPSPSPPKFKEMWFLGNTTDDIKSDEKGGEPTPFYISLVDSIKENGHKELAKRQELDKDLPKFLPPPDVDKDGAPKPAVLLPKPVQQPVRLYDRGLPTEHYGFYTYFKRTIFLKSVTVLNNTKDGDIPLDKDGGCRETEAEFIATWSETRLLVQIWTRTLDANTSKLIDPKGQGSIDGSPEMIRPGTMPYPVTVTMDTHGGDRGKKFVWAWSIDDRQKIDEGNPKLLANDIGAGGTWINKRSRGEEKFGGFDGGTGGCKCQWVNWV</sequence>
<feature type="compositionally biased region" description="Basic and acidic residues" evidence="1">
    <location>
        <begin position="362"/>
        <end position="384"/>
    </location>
</feature>
<proteinExistence type="predicted"/>
<protein>
    <recommendedName>
        <fullName evidence="5">Glycoprotease family protein</fullName>
    </recommendedName>
</protein>
<feature type="region of interest" description="Disordered" evidence="1">
    <location>
        <begin position="286"/>
        <end position="332"/>
    </location>
</feature>
<organism evidence="3 4">
    <name type="scientific">Fusarium austroafricanum</name>
    <dbReference type="NCBI Taxonomy" id="2364996"/>
    <lineage>
        <taxon>Eukaryota</taxon>
        <taxon>Fungi</taxon>
        <taxon>Dikarya</taxon>
        <taxon>Ascomycota</taxon>
        <taxon>Pezizomycotina</taxon>
        <taxon>Sordariomycetes</taxon>
        <taxon>Hypocreomycetidae</taxon>
        <taxon>Hypocreales</taxon>
        <taxon>Nectriaceae</taxon>
        <taxon>Fusarium</taxon>
        <taxon>Fusarium concolor species complex</taxon>
    </lineage>
</organism>
<feature type="region of interest" description="Disordered" evidence="1">
    <location>
        <begin position="792"/>
        <end position="817"/>
    </location>
</feature>
<name>A0A8H4KE70_9HYPO</name>